<dbReference type="PANTHER" id="PTHR34857:SF2">
    <property type="entry name" value="SLL0384 PROTEIN"/>
    <property type="match status" value="1"/>
</dbReference>
<protein>
    <submittedName>
        <fullName evidence="7">Cobalt transport protein</fullName>
    </submittedName>
</protein>
<dbReference type="InterPro" id="IPR051611">
    <property type="entry name" value="ECF_transporter_component"/>
</dbReference>
<dbReference type="GO" id="GO:0005886">
    <property type="term" value="C:plasma membrane"/>
    <property type="evidence" value="ECO:0007669"/>
    <property type="project" value="UniProtKB-ARBA"/>
</dbReference>
<dbReference type="PANTHER" id="PTHR34857">
    <property type="entry name" value="SLL0384 PROTEIN"/>
    <property type="match status" value="1"/>
</dbReference>
<reference evidence="7 8" key="1">
    <citation type="journal article" date="2015" name="Genome Announc.">
        <title>Complete Genome Sequence of Methanosphaerula palustris E1-9CT, a Hydrogenotrophic Methanogen Isolated from a Minerotrophic Fen Peatland.</title>
        <authorList>
            <person name="Cadillo-Quiroz H."/>
            <person name="Browne P."/>
            <person name="Kyrpides N."/>
            <person name="Woyke T."/>
            <person name="Goodwin L."/>
            <person name="Detter C."/>
            <person name="Yavitt J.B."/>
            <person name="Zinder S.H."/>
        </authorList>
    </citation>
    <scope>NUCLEOTIDE SEQUENCE [LARGE SCALE GENOMIC DNA]</scope>
    <source>
        <strain evidence="8">ATCC BAA-1556 / DSM 19958 / E1-9c</strain>
    </source>
</reference>
<evidence type="ECO:0000256" key="2">
    <source>
        <dbReference type="ARBA" id="ARBA00022475"/>
    </source>
</evidence>
<feature type="transmembrane region" description="Helical" evidence="6">
    <location>
        <begin position="210"/>
        <end position="230"/>
    </location>
</feature>
<evidence type="ECO:0000256" key="6">
    <source>
        <dbReference type="SAM" id="Phobius"/>
    </source>
</evidence>
<proteinExistence type="predicted"/>
<dbReference type="GeneID" id="7270346"/>
<feature type="transmembrane region" description="Helical" evidence="6">
    <location>
        <begin position="81"/>
        <end position="99"/>
    </location>
</feature>
<evidence type="ECO:0000256" key="4">
    <source>
        <dbReference type="ARBA" id="ARBA00022989"/>
    </source>
</evidence>
<comment type="subcellular location">
    <subcellularLocation>
        <location evidence="1">Membrane</location>
        <topology evidence="1">Multi-pass membrane protein</topology>
    </subcellularLocation>
</comment>
<evidence type="ECO:0000256" key="5">
    <source>
        <dbReference type="ARBA" id="ARBA00023136"/>
    </source>
</evidence>
<feature type="transmembrane region" description="Helical" evidence="6">
    <location>
        <begin position="120"/>
        <end position="147"/>
    </location>
</feature>
<dbReference type="CDD" id="cd16914">
    <property type="entry name" value="EcfT"/>
    <property type="match status" value="1"/>
</dbReference>
<dbReference type="Pfam" id="PF02361">
    <property type="entry name" value="CbiQ"/>
    <property type="match status" value="1"/>
</dbReference>
<dbReference type="Proteomes" id="UP000002457">
    <property type="component" value="Chromosome"/>
</dbReference>
<keyword evidence="2" id="KW-1003">Cell membrane</keyword>
<dbReference type="AlphaFoldDB" id="B8GK35"/>
<keyword evidence="3 6" id="KW-0812">Transmembrane</keyword>
<keyword evidence="4 6" id="KW-1133">Transmembrane helix</keyword>
<accession>B8GK35</accession>
<sequence length="279" mass="30000">MGLVHNRRSSGRRLEGNAAWARFTPGTSFLHRLDPRTKMGALVVISGVSLIQDSLLPLLAALLFVLMLAGISGLLQPLGRAFWTFSPLLLFIVFIDMLFPKESTGTVFYSVDLGMLHPTLSTGGFLFAAAMGVRLLTIAGFGVLFIMTTSCTSVIHALKALGVPDTFTFSLGYALRSTTALSADLGHIMDAQRSRGLDFEQGSWVRKAEMLMALVIPMIIAVLNRARLVADALQARGFGSGTRTTCYHPPHPGQRDLIMGALLAGLVGLTVVYPRLVPG</sequence>
<name>B8GK35_METPE</name>
<keyword evidence="5 6" id="KW-0472">Membrane</keyword>
<dbReference type="KEGG" id="mpl:Mpal_1800"/>
<dbReference type="InterPro" id="IPR003339">
    <property type="entry name" value="ABC/ECF_trnsptr_transmembrane"/>
</dbReference>
<feature type="transmembrane region" description="Helical" evidence="6">
    <location>
        <begin position="257"/>
        <end position="276"/>
    </location>
</feature>
<organism evidence="7 8">
    <name type="scientific">Methanosphaerula palustris (strain ATCC BAA-1556 / DSM 19958 / E1-9c)</name>
    <dbReference type="NCBI Taxonomy" id="521011"/>
    <lineage>
        <taxon>Archaea</taxon>
        <taxon>Methanobacteriati</taxon>
        <taxon>Methanobacteriota</taxon>
        <taxon>Stenosarchaea group</taxon>
        <taxon>Methanomicrobia</taxon>
        <taxon>Methanomicrobiales</taxon>
        <taxon>Methanoregulaceae</taxon>
        <taxon>Methanosphaerula</taxon>
    </lineage>
</organism>
<dbReference type="STRING" id="521011.Mpal_1800"/>
<dbReference type="OrthoDB" id="31170at2157"/>
<evidence type="ECO:0000256" key="3">
    <source>
        <dbReference type="ARBA" id="ARBA00022692"/>
    </source>
</evidence>
<dbReference type="eggNOG" id="arCOG02250">
    <property type="taxonomic scope" value="Archaea"/>
</dbReference>
<evidence type="ECO:0000313" key="7">
    <source>
        <dbReference type="EMBL" id="ACL17106.1"/>
    </source>
</evidence>
<dbReference type="EMBL" id="CP001338">
    <property type="protein sequence ID" value="ACL17106.1"/>
    <property type="molecule type" value="Genomic_DNA"/>
</dbReference>
<dbReference type="RefSeq" id="WP_012618425.1">
    <property type="nucleotide sequence ID" value="NC_011832.1"/>
</dbReference>
<feature type="transmembrane region" description="Helical" evidence="6">
    <location>
        <begin position="55"/>
        <end position="75"/>
    </location>
</feature>
<dbReference type="HOGENOM" id="CLU_056469_2_2_2"/>
<evidence type="ECO:0000313" key="8">
    <source>
        <dbReference type="Proteomes" id="UP000002457"/>
    </source>
</evidence>
<gene>
    <name evidence="7" type="ordered locus">Mpal_1800</name>
</gene>
<evidence type="ECO:0000256" key="1">
    <source>
        <dbReference type="ARBA" id="ARBA00004141"/>
    </source>
</evidence>
<keyword evidence="8" id="KW-1185">Reference proteome</keyword>